<gene>
    <name evidence="2" type="ORF">O4U47_28485</name>
</gene>
<dbReference type="Pfam" id="PF06172">
    <property type="entry name" value="Cupin_5"/>
    <property type="match status" value="1"/>
</dbReference>
<sequence>MAYILHMTEHSRWEAGGDIDADSLRTEGFVHASPDEGTLLAVANAFYREAEEPMVALVVDSGMVDAEVRWEAPSPAPPPGADPDVHFPHVFGPIPRAAVVGVRYLRRDPWGRYTGVVRRSPTAEALDLLPHPEGGWYRQTWRSPVSSRPEGYPGPRHAATAIHFLLCPGEESRWHRVRSDELWVFNRGGPLRLVLGGTGEEPEEERPLVLGPYVEAGENLQILVPAGTWQAARPLVGEEALVSCIVAPGFEFEDFEALPD</sequence>
<accession>A0ABT4TUU5</accession>
<dbReference type="InterPro" id="IPR014710">
    <property type="entry name" value="RmlC-like_jellyroll"/>
</dbReference>
<dbReference type="InterPro" id="IPR011051">
    <property type="entry name" value="RmlC_Cupin_sf"/>
</dbReference>
<dbReference type="InterPro" id="IPR009297">
    <property type="entry name" value="DUF952"/>
</dbReference>
<dbReference type="RefSeq" id="WP_270681072.1">
    <property type="nucleotide sequence ID" value="NZ_JAQFWP010000086.1"/>
</dbReference>
<organism evidence="2 3">
    <name type="scientific">Nocardiopsis suaedae</name>
    <dbReference type="NCBI Taxonomy" id="3018444"/>
    <lineage>
        <taxon>Bacteria</taxon>
        <taxon>Bacillati</taxon>
        <taxon>Actinomycetota</taxon>
        <taxon>Actinomycetes</taxon>
        <taxon>Streptosporangiales</taxon>
        <taxon>Nocardiopsidaceae</taxon>
        <taxon>Nocardiopsis</taxon>
    </lineage>
</organism>
<dbReference type="Gene3D" id="2.60.120.10">
    <property type="entry name" value="Jelly Rolls"/>
    <property type="match status" value="1"/>
</dbReference>
<dbReference type="InterPro" id="IPR039935">
    <property type="entry name" value="YML079W-like"/>
</dbReference>
<proteinExistence type="predicted"/>
<dbReference type="InterPro" id="IPR009327">
    <property type="entry name" value="Cupin_DUF985"/>
</dbReference>
<dbReference type="PANTHER" id="PTHR33387">
    <property type="entry name" value="RMLC-LIKE JELLY ROLL FOLD PROTEIN"/>
    <property type="match status" value="1"/>
</dbReference>
<dbReference type="Pfam" id="PF06108">
    <property type="entry name" value="DUF952"/>
    <property type="match status" value="1"/>
</dbReference>
<evidence type="ECO:0000259" key="1">
    <source>
        <dbReference type="Pfam" id="PF06172"/>
    </source>
</evidence>
<comment type="caution">
    <text evidence="2">The sequence shown here is derived from an EMBL/GenBank/DDBJ whole genome shotgun (WGS) entry which is preliminary data.</text>
</comment>
<name>A0ABT4TUU5_9ACTN</name>
<dbReference type="PANTHER" id="PTHR33387:SF3">
    <property type="entry name" value="DUF985 DOMAIN-CONTAINING PROTEIN"/>
    <property type="match status" value="1"/>
</dbReference>
<evidence type="ECO:0000313" key="2">
    <source>
        <dbReference type="EMBL" id="MDA2808479.1"/>
    </source>
</evidence>
<dbReference type="SUPFAM" id="SSF56399">
    <property type="entry name" value="ADP-ribosylation"/>
    <property type="match status" value="1"/>
</dbReference>
<keyword evidence="3" id="KW-1185">Reference proteome</keyword>
<dbReference type="CDD" id="cd06121">
    <property type="entry name" value="cupin_YML079wp"/>
    <property type="match status" value="1"/>
</dbReference>
<evidence type="ECO:0000313" key="3">
    <source>
        <dbReference type="Proteomes" id="UP001165685"/>
    </source>
</evidence>
<dbReference type="EMBL" id="JAQFWP010000086">
    <property type="protein sequence ID" value="MDA2808479.1"/>
    <property type="molecule type" value="Genomic_DNA"/>
</dbReference>
<reference evidence="2" key="1">
    <citation type="submission" date="2023-01" db="EMBL/GenBank/DDBJ databases">
        <title>Draft genome sequence of Nocardiopsis sp. LSu2-4 isolated from halophytes.</title>
        <authorList>
            <person name="Duangmal K."/>
            <person name="Chantavorakit T."/>
        </authorList>
    </citation>
    <scope>NUCLEOTIDE SEQUENCE</scope>
    <source>
        <strain evidence="2">LSu2-4</strain>
    </source>
</reference>
<dbReference type="SUPFAM" id="SSF51182">
    <property type="entry name" value="RmlC-like cupins"/>
    <property type="match status" value="1"/>
</dbReference>
<feature type="domain" description="DUF985" evidence="1">
    <location>
        <begin position="124"/>
        <end position="257"/>
    </location>
</feature>
<dbReference type="Gene3D" id="3.20.170.20">
    <property type="entry name" value="Protein of unknown function DUF952"/>
    <property type="match status" value="1"/>
</dbReference>
<protein>
    <submittedName>
        <fullName evidence="2">Cupin domain-containing protein</fullName>
    </submittedName>
</protein>
<dbReference type="Proteomes" id="UP001165685">
    <property type="component" value="Unassembled WGS sequence"/>
</dbReference>